<evidence type="ECO:0000259" key="1">
    <source>
        <dbReference type="PROSITE" id="PS50887"/>
    </source>
</evidence>
<protein>
    <recommendedName>
        <fullName evidence="1">GGDEF domain-containing protein</fullName>
    </recommendedName>
</protein>
<dbReference type="Pfam" id="PF00990">
    <property type="entry name" value="GGDEF"/>
    <property type="match status" value="1"/>
</dbReference>
<dbReference type="SUPFAM" id="SSF55073">
    <property type="entry name" value="Nucleotide cyclase"/>
    <property type="match status" value="1"/>
</dbReference>
<dbReference type="RefSeq" id="WP_229932626.1">
    <property type="nucleotide sequence ID" value="NZ_CAJHOF010000006.1"/>
</dbReference>
<reference evidence="2 3" key="1">
    <citation type="submission" date="2020-11" db="EMBL/GenBank/DDBJ databases">
        <authorList>
            <person name="Peeters C."/>
        </authorList>
    </citation>
    <scope>NUCLEOTIDE SEQUENCE [LARGE SCALE GENOMIC DNA]</scope>
    <source>
        <strain evidence="2 3">LMG 7974</strain>
    </source>
</reference>
<feature type="domain" description="GGDEF" evidence="1">
    <location>
        <begin position="214"/>
        <end position="334"/>
    </location>
</feature>
<keyword evidence="3" id="KW-1185">Reference proteome</keyword>
<dbReference type="InterPro" id="IPR000160">
    <property type="entry name" value="GGDEF_dom"/>
</dbReference>
<dbReference type="SMART" id="SM00267">
    <property type="entry name" value="GGDEF"/>
    <property type="match status" value="1"/>
</dbReference>
<evidence type="ECO:0000313" key="3">
    <source>
        <dbReference type="Proteomes" id="UP000789803"/>
    </source>
</evidence>
<evidence type="ECO:0000313" key="2">
    <source>
        <dbReference type="EMBL" id="CAD7288069.1"/>
    </source>
</evidence>
<proteinExistence type="predicted"/>
<sequence>MLKIDNAPKYQQSKKIKEEADIYQFSESVLKELTQDNIPSIPSNYSIYFEKLLGERTDEFKEKLGGALSFYEKSSPKMSESSIFIEKEIKQGFMQIKSMLQAVALIYKNLGLMKGVTKKHINTLSSNSDLLAVQNVLASFNTDLVKLVGLMDKHVEVIRTNYEEIGKMFKSIEELTVYDATYEVYNKKFLINTMNSELETAKRYGYSSSFLITKVSEKVLFGIENLKERTELFKAIAQFLLKISRRSDVVAHYGDGHFVVVMKHTDMDGAKQACNRMLKLFEATTHQINGRQTSVKLCMVVAQLNKNAISMEEVLAGALDALGSGDFDEPIFLE</sequence>
<comment type="caution">
    <text evidence="2">The sequence shown here is derived from an EMBL/GenBank/DDBJ whole genome shotgun (WGS) entry which is preliminary data.</text>
</comment>
<dbReference type="InterPro" id="IPR029787">
    <property type="entry name" value="Nucleotide_cyclase"/>
</dbReference>
<organism evidence="2 3">
    <name type="scientific">Campylobacter majalis</name>
    <dbReference type="NCBI Taxonomy" id="2790656"/>
    <lineage>
        <taxon>Bacteria</taxon>
        <taxon>Pseudomonadati</taxon>
        <taxon>Campylobacterota</taxon>
        <taxon>Epsilonproteobacteria</taxon>
        <taxon>Campylobacterales</taxon>
        <taxon>Campylobacteraceae</taxon>
        <taxon>Campylobacter</taxon>
    </lineage>
</organism>
<dbReference type="InterPro" id="IPR043128">
    <property type="entry name" value="Rev_trsase/Diguanyl_cyclase"/>
</dbReference>
<dbReference type="Gene3D" id="3.30.70.270">
    <property type="match status" value="1"/>
</dbReference>
<dbReference type="EMBL" id="CAJHOF010000006">
    <property type="protein sequence ID" value="CAD7288069.1"/>
    <property type="molecule type" value="Genomic_DNA"/>
</dbReference>
<name>A0ABN7K6A6_9BACT</name>
<gene>
    <name evidence="2" type="ORF">LMG7974_00817</name>
</gene>
<dbReference type="Proteomes" id="UP000789803">
    <property type="component" value="Unassembled WGS sequence"/>
</dbReference>
<dbReference type="PROSITE" id="PS50887">
    <property type="entry name" value="GGDEF"/>
    <property type="match status" value="1"/>
</dbReference>
<dbReference type="NCBIfam" id="TIGR00254">
    <property type="entry name" value="GGDEF"/>
    <property type="match status" value="1"/>
</dbReference>
<accession>A0ABN7K6A6</accession>